<gene>
    <name evidence="5" type="ordered locus">AciX8_3748</name>
</gene>
<keyword evidence="1" id="KW-0805">Transcription regulation</keyword>
<keyword evidence="2" id="KW-0238">DNA-binding</keyword>
<dbReference type="SMART" id="SM00342">
    <property type="entry name" value="HTH_ARAC"/>
    <property type="match status" value="1"/>
</dbReference>
<dbReference type="AlphaFoldDB" id="G8P0E5"/>
<dbReference type="GO" id="GO:0043565">
    <property type="term" value="F:sequence-specific DNA binding"/>
    <property type="evidence" value="ECO:0007669"/>
    <property type="project" value="InterPro"/>
</dbReference>
<dbReference type="GO" id="GO:0003700">
    <property type="term" value="F:DNA-binding transcription factor activity"/>
    <property type="evidence" value="ECO:0007669"/>
    <property type="project" value="InterPro"/>
</dbReference>
<dbReference type="PROSITE" id="PS01124">
    <property type="entry name" value="HTH_ARAC_FAMILY_2"/>
    <property type="match status" value="1"/>
</dbReference>
<dbReference type="Gene3D" id="1.10.10.60">
    <property type="entry name" value="Homeodomain-like"/>
    <property type="match status" value="2"/>
</dbReference>
<proteinExistence type="predicted"/>
<sequence length="271" mass="30753">MSSTSIRADVLRFKIEPSREPERKFHSSQVLVQILEPVSLRYGTRLSSLTTYDYSAGEIVLCPRHTEKWVMGSTPGRLLMVTIPDQALVHAASEYAHGDISLDATERLEDPRVGQLVRMLSEEEQGIFQADRLFTESVTQALAALLIRTRGTSRNFQPVPSGGLAPAQLRRVVDYMRAHLDRELSLAELAEEAKLSPPYFGQMFLRSTGQTPHRFLLGLRIDRAKEMLRAPWVRMMDVSLACGFKTQQHFSRTFRIFCSLSPRAYRNQVLS</sequence>
<dbReference type="EMBL" id="CP003130">
    <property type="protein sequence ID" value="AEU38033.1"/>
    <property type="molecule type" value="Genomic_DNA"/>
</dbReference>
<evidence type="ECO:0000313" key="5">
    <source>
        <dbReference type="EMBL" id="AEU38033.1"/>
    </source>
</evidence>
<dbReference type="eggNOG" id="COG4977">
    <property type="taxonomic scope" value="Bacteria"/>
</dbReference>
<dbReference type="Pfam" id="PF12833">
    <property type="entry name" value="HTH_18"/>
    <property type="match status" value="1"/>
</dbReference>
<dbReference type="HOGENOM" id="CLU_000445_88_4_0"/>
<dbReference type="KEGG" id="gma:AciX8_3748"/>
<keyword evidence="3" id="KW-0804">Transcription</keyword>
<accession>G8P0E5</accession>
<protein>
    <submittedName>
        <fullName evidence="5">Transcriptional regulator, AraC family</fullName>
    </submittedName>
</protein>
<dbReference type="InterPro" id="IPR018060">
    <property type="entry name" value="HTH_AraC"/>
</dbReference>
<dbReference type="PANTHER" id="PTHR46796:SF6">
    <property type="entry name" value="ARAC SUBFAMILY"/>
    <property type="match status" value="1"/>
</dbReference>
<organism evidence="5 6">
    <name type="scientific">Granulicella mallensis (strain ATCC BAA-1857 / DSM 23137 / MP5ACTX8)</name>
    <dbReference type="NCBI Taxonomy" id="682795"/>
    <lineage>
        <taxon>Bacteria</taxon>
        <taxon>Pseudomonadati</taxon>
        <taxon>Acidobacteriota</taxon>
        <taxon>Terriglobia</taxon>
        <taxon>Terriglobales</taxon>
        <taxon>Acidobacteriaceae</taxon>
        <taxon>Granulicella</taxon>
    </lineage>
</organism>
<evidence type="ECO:0000259" key="4">
    <source>
        <dbReference type="PROSITE" id="PS01124"/>
    </source>
</evidence>
<evidence type="ECO:0000313" key="6">
    <source>
        <dbReference type="Proteomes" id="UP000007113"/>
    </source>
</evidence>
<evidence type="ECO:0000256" key="3">
    <source>
        <dbReference type="ARBA" id="ARBA00023163"/>
    </source>
</evidence>
<reference evidence="5 6" key="1">
    <citation type="submission" date="2011-11" db="EMBL/GenBank/DDBJ databases">
        <title>Complete sequence of Granulicella mallensis MP5ACTX8.</title>
        <authorList>
            <consortium name="US DOE Joint Genome Institute"/>
            <person name="Lucas S."/>
            <person name="Copeland A."/>
            <person name="Lapidus A."/>
            <person name="Cheng J.-F."/>
            <person name="Goodwin L."/>
            <person name="Pitluck S."/>
            <person name="Peters L."/>
            <person name="Lu M."/>
            <person name="Detter J.C."/>
            <person name="Han C."/>
            <person name="Tapia R."/>
            <person name="Land M."/>
            <person name="Hauser L."/>
            <person name="Kyrpides N."/>
            <person name="Ivanova N."/>
            <person name="Mikhailova N."/>
            <person name="Pagani I."/>
            <person name="Rawat S."/>
            <person name="Mannisto M."/>
            <person name="Haggblom M."/>
            <person name="Woyke T."/>
        </authorList>
    </citation>
    <scope>NUCLEOTIDE SEQUENCE [LARGE SCALE GENOMIC DNA]</scope>
    <source>
        <strain evidence="6">ATCC BAA-1857 / DSM 23137 / MP5ACTX8</strain>
    </source>
</reference>
<keyword evidence="6" id="KW-1185">Reference proteome</keyword>
<dbReference type="STRING" id="682795.AciX8_3748"/>
<evidence type="ECO:0000256" key="2">
    <source>
        <dbReference type="ARBA" id="ARBA00023125"/>
    </source>
</evidence>
<evidence type="ECO:0000256" key="1">
    <source>
        <dbReference type="ARBA" id="ARBA00023015"/>
    </source>
</evidence>
<feature type="domain" description="HTH araC/xylS-type" evidence="4">
    <location>
        <begin position="170"/>
        <end position="268"/>
    </location>
</feature>
<name>G8P0E5_GRAMM</name>
<dbReference type="Proteomes" id="UP000007113">
    <property type="component" value="Chromosome"/>
</dbReference>
<dbReference type="InterPro" id="IPR009057">
    <property type="entry name" value="Homeodomain-like_sf"/>
</dbReference>
<dbReference type="SUPFAM" id="SSF46689">
    <property type="entry name" value="Homeodomain-like"/>
    <property type="match status" value="2"/>
</dbReference>
<dbReference type="InterPro" id="IPR050204">
    <property type="entry name" value="AraC_XylS_family_regulators"/>
</dbReference>
<dbReference type="PANTHER" id="PTHR46796">
    <property type="entry name" value="HTH-TYPE TRANSCRIPTIONAL ACTIVATOR RHAS-RELATED"/>
    <property type="match status" value="1"/>
</dbReference>